<keyword evidence="5" id="KW-1185">Reference proteome</keyword>
<feature type="repeat" description="ANK" evidence="3">
    <location>
        <begin position="413"/>
        <end position="445"/>
    </location>
</feature>
<proteinExistence type="predicted"/>
<dbReference type="InterPro" id="IPR036770">
    <property type="entry name" value="Ankyrin_rpt-contain_sf"/>
</dbReference>
<protein>
    <submittedName>
        <fullName evidence="4">Uncharacterized protein</fullName>
    </submittedName>
</protein>
<feature type="repeat" description="ANK" evidence="3">
    <location>
        <begin position="276"/>
        <end position="308"/>
    </location>
</feature>
<dbReference type="Pfam" id="PF00023">
    <property type="entry name" value="Ank"/>
    <property type="match status" value="2"/>
</dbReference>
<dbReference type="PROSITE" id="PS50297">
    <property type="entry name" value="ANK_REP_REGION"/>
    <property type="match status" value="4"/>
</dbReference>
<keyword evidence="2 3" id="KW-0040">ANK repeat</keyword>
<dbReference type="PANTHER" id="PTHR24123">
    <property type="entry name" value="ANKYRIN REPEAT-CONTAINING"/>
    <property type="match status" value="1"/>
</dbReference>
<feature type="repeat" description="ANK" evidence="3">
    <location>
        <begin position="513"/>
        <end position="545"/>
    </location>
</feature>
<keyword evidence="1" id="KW-0677">Repeat</keyword>
<dbReference type="InterPro" id="IPR051165">
    <property type="entry name" value="Multifunctional_ANK_Repeat"/>
</dbReference>
<name>A0AAP0RE87_LIQFO</name>
<dbReference type="SUPFAM" id="SSF48403">
    <property type="entry name" value="Ankyrin repeat"/>
    <property type="match status" value="2"/>
</dbReference>
<dbReference type="PANTHER" id="PTHR24123:SF95">
    <property type="entry name" value="ANKYRIN-2-LIKE"/>
    <property type="match status" value="1"/>
</dbReference>
<dbReference type="Pfam" id="PF12796">
    <property type="entry name" value="Ank_2"/>
    <property type="match status" value="3"/>
</dbReference>
<evidence type="ECO:0000256" key="2">
    <source>
        <dbReference type="ARBA" id="ARBA00023043"/>
    </source>
</evidence>
<accession>A0AAP0RE87</accession>
<feature type="repeat" description="ANK" evidence="3">
    <location>
        <begin position="480"/>
        <end position="512"/>
    </location>
</feature>
<dbReference type="Gene3D" id="1.25.40.20">
    <property type="entry name" value="Ankyrin repeat-containing domain"/>
    <property type="match status" value="5"/>
</dbReference>
<dbReference type="EMBL" id="JBBPBK010000010">
    <property type="protein sequence ID" value="KAK9276201.1"/>
    <property type="molecule type" value="Genomic_DNA"/>
</dbReference>
<reference evidence="4 5" key="1">
    <citation type="journal article" date="2024" name="Plant J.">
        <title>Genome sequences and population genomics reveal climatic adaptation and genomic divergence between two closely related sweetgum species.</title>
        <authorList>
            <person name="Xu W.Q."/>
            <person name="Ren C.Q."/>
            <person name="Zhang X.Y."/>
            <person name="Comes H.P."/>
            <person name="Liu X.H."/>
            <person name="Li Y.G."/>
            <person name="Kettle C.J."/>
            <person name="Jalonen R."/>
            <person name="Gaisberger H."/>
            <person name="Ma Y.Z."/>
            <person name="Qiu Y.X."/>
        </authorList>
    </citation>
    <scope>NUCLEOTIDE SEQUENCE [LARGE SCALE GENOMIC DNA]</scope>
    <source>
        <strain evidence="4">Hangzhou</strain>
    </source>
</reference>
<feature type="repeat" description="ANK" evidence="3">
    <location>
        <begin position="87"/>
        <end position="119"/>
    </location>
</feature>
<dbReference type="PROSITE" id="PS50088">
    <property type="entry name" value="ANK_REPEAT"/>
    <property type="match status" value="5"/>
</dbReference>
<comment type="caution">
    <text evidence="4">The sequence shown here is derived from an EMBL/GenBank/DDBJ whole genome shotgun (WGS) entry which is preliminary data.</text>
</comment>
<gene>
    <name evidence="4" type="ORF">L1049_005732</name>
</gene>
<evidence type="ECO:0000313" key="4">
    <source>
        <dbReference type="EMBL" id="KAK9276201.1"/>
    </source>
</evidence>
<dbReference type="InterPro" id="IPR002110">
    <property type="entry name" value="Ankyrin_rpt"/>
</dbReference>
<sequence length="690" mass="75105">MTVFGNSGAGFLAGKQVFPIDYEAAVSQRLVDAAHANDLKSAFECIEDPFVDVNFIGTVCLKARKTEVVLHEESAHEVRVEYEEFKTEVTALFLAAHTGNLTLLRKLLSVGANVNQKLFRGYATTAATREGHLGILEIIINACASQLACEEALLEASYHGRARAAELLMGSDMIRPHVAVHALVHACCRGFVDVVDTLIKCGVNVNATDRVLLRSSKPSLHANVDCNALVAAIVSRQVSVVRLLLQAGVRTDIKVRLGAWSWDTTTGEEFRVAPKTESRPIHLAARLGLAKILHCLIIAGCDLNSKTESGETALMICARYKHEECLRVLALADADFGLTNLAGQSTSSIAGSTRWTLGFQQTVLDIIRAGKVARSTNPSIFSPLMFVTRANDIEALKKLIEHPHIDLNEQDENGLSAAMVAAAGGHVEAFRLLVYAGADVKLHNKYGETAITLSEVSQNCEVFEKVMLEYALEKGNHGFAGFYVLHCAARRGDLALVRMLTSRGYDVNVPDGDGHTPLMLAARGGHGSLCELLISCGARCDIENERHETALLLARKNGFGNDAERVILDELARTLVLGGTRVKKHTKRGKGTPHGKVLKMVGGAGVLRWGKSSKRNVFCKEAEVGPSTAFRWNRRKKFDADEPGMFHVVTTKNKEVHFVCEGGIEMAQLWARGIKLVTREAIFGKKQSDV</sequence>
<dbReference type="Proteomes" id="UP001415857">
    <property type="component" value="Unassembled WGS sequence"/>
</dbReference>
<evidence type="ECO:0000256" key="3">
    <source>
        <dbReference type="PROSITE-ProRule" id="PRU00023"/>
    </source>
</evidence>
<organism evidence="4 5">
    <name type="scientific">Liquidambar formosana</name>
    <name type="common">Formosan gum</name>
    <dbReference type="NCBI Taxonomy" id="63359"/>
    <lineage>
        <taxon>Eukaryota</taxon>
        <taxon>Viridiplantae</taxon>
        <taxon>Streptophyta</taxon>
        <taxon>Embryophyta</taxon>
        <taxon>Tracheophyta</taxon>
        <taxon>Spermatophyta</taxon>
        <taxon>Magnoliopsida</taxon>
        <taxon>eudicotyledons</taxon>
        <taxon>Gunneridae</taxon>
        <taxon>Pentapetalae</taxon>
        <taxon>Saxifragales</taxon>
        <taxon>Altingiaceae</taxon>
        <taxon>Liquidambar</taxon>
    </lineage>
</organism>
<dbReference type="AlphaFoldDB" id="A0AAP0RE87"/>
<dbReference type="SMART" id="SM00248">
    <property type="entry name" value="ANK"/>
    <property type="match status" value="9"/>
</dbReference>
<evidence type="ECO:0000313" key="5">
    <source>
        <dbReference type="Proteomes" id="UP001415857"/>
    </source>
</evidence>
<evidence type="ECO:0000256" key="1">
    <source>
        <dbReference type="ARBA" id="ARBA00022737"/>
    </source>
</evidence>